<feature type="compositionally biased region" description="Polar residues" evidence="1">
    <location>
        <begin position="95"/>
        <end position="111"/>
    </location>
</feature>
<dbReference type="Proteomes" id="UP001626550">
    <property type="component" value="Unassembled WGS sequence"/>
</dbReference>
<comment type="caution">
    <text evidence="2">The sequence shown here is derived from an EMBL/GenBank/DDBJ whole genome shotgun (WGS) entry which is preliminary data.</text>
</comment>
<evidence type="ECO:0000313" key="2">
    <source>
        <dbReference type="EMBL" id="KAL3307430.1"/>
    </source>
</evidence>
<dbReference type="EMBL" id="JBJKFK010007376">
    <property type="protein sequence ID" value="KAL3307430.1"/>
    <property type="molecule type" value="Genomic_DNA"/>
</dbReference>
<keyword evidence="2" id="KW-0371">Homeobox</keyword>
<gene>
    <name evidence="2" type="primary">HOXB7_2</name>
    <name evidence="2" type="ORF">Ciccas_014054</name>
</gene>
<protein>
    <submittedName>
        <fullName evidence="2">Homeobox B7</fullName>
    </submittedName>
</protein>
<keyword evidence="2" id="KW-0238">DNA-binding</keyword>
<dbReference type="GO" id="GO:0003677">
    <property type="term" value="F:DNA binding"/>
    <property type="evidence" value="ECO:0007669"/>
    <property type="project" value="UniProtKB-KW"/>
</dbReference>
<dbReference type="AlphaFoldDB" id="A0ABD2PJ12"/>
<accession>A0ABD2PJ12</accession>
<sequence>NRRMKWKKEHNIAKLNGPGTLEQLEMMEQAAAAANMLSGSCLAKQVDFNRSFQSEEEDDASEPSHEARSRHARSMSRLPNWSTPLKHPTPVDGLHQQSLHPFGANSWTSNA</sequence>
<name>A0ABD2PJ12_9PLAT</name>
<keyword evidence="3" id="KW-1185">Reference proteome</keyword>
<feature type="region of interest" description="Disordered" evidence="1">
    <location>
        <begin position="51"/>
        <end position="111"/>
    </location>
</feature>
<feature type="non-terminal residue" evidence="2">
    <location>
        <position position="1"/>
    </location>
</feature>
<reference evidence="2 3" key="1">
    <citation type="submission" date="2024-11" db="EMBL/GenBank/DDBJ databases">
        <title>Adaptive evolution of stress response genes in parasites aligns with host niche diversity.</title>
        <authorList>
            <person name="Hahn C."/>
            <person name="Resl P."/>
        </authorList>
    </citation>
    <scope>NUCLEOTIDE SEQUENCE [LARGE SCALE GENOMIC DNA]</scope>
    <source>
        <strain evidence="2">EGGRZ-B1_66</strain>
        <tissue evidence="2">Body</tissue>
    </source>
</reference>
<proteinExistence type="predicted"/>
<evidence type="ECO:0000256" key="1">
    <source>
        <dbReference type="SAM" id="MobiDB-lite"/>
    </source>
</evidence>
<organism evidence="2 3">
    <name type="scientific">Cichlidogyrus casuarinus</name>
    <dbReference type="NCBI Taxonomy" id="1844966"/>
    <lineage>
        <taxon>Eukaryota</taxon>
        <taxon>Metazoa</taxon>
        <taxon>Spiralia</taxon>
        <taxon>Lophotrochozoa</taxon>
        <taxon>Platyhelminthes</taxon>
        <taxon>Monogenea</taxon>
        <taxon>Monopisthocotylea</taxon>
        <taxon>Dactylogyridea</taxon>
        <taxon>Ancyrocephalidae</taxon>
        <taxon>Cichlidogyrus</taxon>
    </lineage>
</organism>
<evidence type="ECO:0000313" key="3">
    <source>
        <dbReference type="Proteomes" id="UP001626550"/>
    </source>
</evidence>